<dbReference type="RefSeq" id="WP_007019107.1">
    <property type="nucleotide sequence ID" value="NZ_CH724120.1"/>
</dbReference>
<feature type="domain" description="HAMP" evidence="7">
    <location>
        <begin position="209"/>
        <end position="262"/>
    </location>
</feature>
<dbReference type="PRINTS" id="PR00260">
    <property type="entry name" value="CHEMTRNSDUCR"/>
</dbReference>
<evidence type="ECO:0000259" key="6">
    <source>
        <dbReference type="PROSITE" id="PS50111"/>
    </source>
</evidence>
<comment type="similarity">
    <text evidence="3">Belongs to the methyl-accepting chemotaxis (MCP) protein family.</text>
</comment>
<dbReference type="GO" id="GO:0006935">
    <property type="term" value="P:chemotaxis"/>
    <property type="evidence" value="ECO:0007669"/>
    <property type="project" value="InterPro"/>
</dbReference>
<evidence type="ECO:0000256" key="3">
    <source>
        <dbReference type="ARBA" id="ARBA00029447"/>
    </source>
</evidence>
<dbReference type="EMBL" id="AAQH01000034">
    <property type="protein sequence ID" value="EAT10781.1"/>
    <property type="molecule type" value="Genomic_DNA"/>
</dbReference>
<dbReference type="Proteomes" id="UP000004263">
    <property type="component" value="Unassembled WGS sequence"/>
</dbReference>
<evidence type="ECO:0000313" key="9">
    <source>
        <dbReference type="Proteomes" id="UP000004263"/>
    </source>
</evidence>
<reference evidence="8 9" key="1">
    <citation type="submission" date="2006-03" db="EMBL/GenBank/DDBJ databases">
        <authorList>
            <person name="Pinhassi J."/>
            <person name="Pedros-Alio C."/>
            <person name="Ferriera S."/>
            <person name="Johnson J."/>
            <person name="Kravitz S."/>
            <person name="Halpern A."/>
            <person name="Remington K."/>
            <person name="Beeson K."/>
            <person name="Tran B."/>
            <person name="Rogers Y.-H."/>
            <person name="Friedman R."/>
            <person name="Venter J.C."/>
        </authorList>
    </citation>
    <scope>NUCLEOTIDE SEQUENCE [LARGE SCALE GENOMIC DNA]</scope>
    <source>
        <strain evidence="8 9">RED65</strain>
    </source>
</reference>
<dbReference type="PANTHER" id="PTHR32089">
    <property type="entry name" value="METHYL-ACCEPTING CHEMOTAXIS PROTEIN MCPB"/>
    <property type="match status" value="1"/>
</dbReference>
<dbReference type="GO" id="GO:0016020">
    <property type="term" value="C:membrane"/>
    <property type="evidence" value="ECO:0007669"/>
    <property type="project" value="UniProtKB-SubCell"/>
</dbReference>
<dbReference type="HOGENOM" id="CLU_000445_107_27_6"/>
<feature type="transmembrane region" description="Helical" evidence="5">
    <location>
        <begin position="9"/>
        <end position="31"/>
    </location>
</feature>
<dbReference type="PROSITE" id="PS50111">
    <property type="entry name" value="CHEMOTAXIS_TRANSDUC_2"/>
    <property type="match status" value="1"/>
</dbReference>
<dbReference type="PANTHER" id="PTHR32089:SF112">
    <property type="entry name" value="LYSOZYME-LIKE PROTEIN-RELATED"/>
    <property type="match status" value="1"/>
</dbReference>
<dbReference type="Pfam" id="PF00015">
    <property type="entry name" value="MCPsignal"/>
    <property type="match status" value="1"/>
</dbReference>
<dbReference type="STRING" id="207949.RED65_03210"/>
<proteinExistence type="inferred from homology"/>
<comment type="caution">
    <text evidence="8">The sequence shown here is derived from an EMBL/GenBank/DDBJ whole genome shotgun (WGS) entry which is preliminary data.</text>
</comment>
<dbReference type="PROSITE" id="PS50885">
    <property type="entry name" value="HAMP"/>
    <property type="match status" value="1"/>
</dbReference>
<accession>Q1MXS0</accession>
<evidence type="ECO:0000256" key="4">
    <source>
        <dbReference type="PROSITE-ProRule" id="PRU00284"/>
    </source>
</evidence>
<dbReference type="SMART" id="SM00283">
    <property type="entry name" value="MA"/>
    <property type="match status" value="1"/>
</dbReference>
<evidence type="ECO:0000313" key="8">
    <source>
        <dbReference type="EMBL" id="EAT10781.1"/>
    </source>
</evidence>
<name>Q1MXS0_9GAMM</name>
<protein>
    <submittedName>
        <fullName evidence="8">Methyl-accepting chemotaxis transducer</fullName>
    </submittedName>
</protein>
<organism evidence="8 9">
    <name type="scientific">Bermanella marisrubri</name>
    <dbReference type="NCBI Taxonomy" id="207949"/>
    <lineage>
        <taxon>Bacteria</taxon>
        <taxon>Pseudomonadati</taxon>
        <taxon>Pseudomonadota</taxon>
        <taxon>Gammaproteobacteria</taxon>
        <taxon>Oceanospirillales</taxon>
        <taxon>Oceanospirillaceae</taxon>
        <taxon>Bermanella</taxon>
    </lineage>
</organism>
<sequence length="540" mass="58230">MALNLQNKLLGIISAGIIAVGLISGTSFLSLSGDVQEFEEVLGKDVKAALAADRMSIEFKIQVQEWKNVLLRGHDPDQREKYWGRFNKQHDKVQALGQNIIDYTAQPEVETLTKEFLAEHNALKPKYQKGLDTFMASGFDHKAGDKAVSGIDRAPIKLSVQITDTAFAQAEEHSNSTVNSANSTVTAGLTIILVAVVVILTLAIMFIKRSLITPIQTAHKYLMDLAAGHLDFDIKTHRSTDEIGQMYSALKQLQGNLLDGTNAINSSIQQLSENAQELHRIATAIERGTDGQYKRTDQMATAITEMSAAASEVARHAQEAASAAQDVDNIAQSGVSIMRNAISAINSTSEQIANTAEVVRNLEQDTKSVGTVLDVIKGIAEQTNLLALNAAIEAARAGEQGRGFAVVADEVRTLAQRTQESTAEIHTIIENVQNGALNAVNAIESGQQRTESSVEQVNQAGTTIENISTAVQSILGTNEQIAQAAQEQSSVSDEISQNVNDITQIASESSENAKHTLQLSETLTKMSSTLKQQMKKLKAS</sequence>
<dbReference type="Gene3D" id="1.10.287.950">
    <property type="entry name" value="Methyl-accepting chemotaxis protein"/>
    <property type="match status" value="1"/>
</dbReference>
<evidence type="ECO:0000256" key="2">
    <source>
        <dbReference type="ARBA" id="ARBA00023224"/>
    </source>
</evidence>
<dbReference type="CDD" id="cd11386">
    <property type="entry name" value="MCP_signal"/>
    <property type="match status" value="1"/>
</dbReference>
<keyword evidence="5" id="KW-0472">Membrane</keyword>
<keyword evidence="5" id="KW-0812">Transmembrane</keyword>
<dbReference type="OrthoDB" id="5613951at2"/>
<dbReference type="AlphaFoldDB" id="Q1MXS0"/>
<dbReference type="Pfam" id="PF00672">
    <property type="entry name" value="HAMP"/>
    <property type="match status" value="1"/>
</dbReference>
<gene>
    <name evidence="8" type="ORF">RED65_03210</name>
</gene>
<evidence type="ECO:0000259" key="7">
    <source>
        <dbReference type="PROSITE" id="PS50885"/>
    </source>
</evidence>
<evidence type="ECO:0000256" key="5">
    <source>
        <dbReference type="SAM" id="Phobius"/>
    </source>
</evidence>
<keyword evidence="9" id="KW-1185">Reference proteome</keyword>
<dbReference type="FunFam" id="1.10.287.950:FF:000001">
    <property type="entry name" value="Methyl-accepting chemotaxis sensory transducer"/>
    <property type="match status" value="1"/>
</dbReference>
<dbReference type="GO" id="GO:0007165">
    <property type="term" value="P:signal transduction"/>
    <property type="evidence" value="ECO:0007669"/>
    <property type="project" value="UniProtKB-KW"/>
</dbReference>
<keyword evidence="2 4" id="KW-0807">Transducer</keyword>
<dbReference type="SMART" id="SM00304">
    <property type="entry name" value="HAMP"/>
    <property type="match status" value="1"/>
</dbReference>
<evidence type="ECO:0000256" key="1">
    <source>
        <dbReference type="ARBA" id="ARBA00004370"/>
    </source>
</evidence>
<keyword evidence="5" id="KW-1133">Transmembrane helix</keyword>
<dbReference type="InterPro" id="IPR004090">
    <property type="entry name" value="Chemotax_Me-accpt_rcpt"/>
</dbReference>
<dbReference type="GO" id="GO:0004888">
    <property type="term" value="F:transmembrane signaling receptor activity"/>
    <property type="evidence" value="ECO:0007669"/>
    <property type="project" value="InterPro"/>
</dbReference>
<feature type="domain" description="Methyl-accepting transducer" evidence="6">
    <location>
        <begin position="267"/>
        <end position="503"/>
    </location>
</feature>
<comment type="subcellular location">
    <subcellularLocation>
        <location evidence="1">Membrane</location>
    </subcellularLocation>
</comment>
<feature type="transmembrane region" description="Helical" evidence="5">
    <location>
        <begin position="185"/>
        <end position="207"/>
    </location>
</feature>
<dbReference type="InterPro" id="IPR004089">
    <property type="entry name" value="MCPsignal_dom"/>
</dbReference>
<dbReference type="SUPFAM" id="SSF58104">
    <property type="entry name" value="Methyl-accepting chemotaxis protein (MCP) signaling domain"/>
    <property type="match status" value="1"/>
</dbReference>
<dbReference type="InterPro" id="IPR003660">
    <property type="entry name" value="HAMP_dom"/>
</dbReference>